<dbReference type="HOGENOM" id="CLU_3060798_0_0_0"/>
<accession>H8H2V2</accession>
<dbReference type="EMBL" id="CP002194">
    <property type="protein sequence ID" value="AFD27849.1"/>
    <property type="molecule type" value="Genomic_DNA"/>
</dbReference>
<dbReference type="AlphaFoldDB" id="H8H2V2"/>
<dbReference type="RefSeq" id="WP_014682759.1">
    <property type="nucleotide sequence ID" value="NC_017771.1"/>
</dbReference>
<proteinExistence type="predicted"/>
<dbReference type="Proteomes" id="UP000007575">
    <property type="component" value="Plasmid P3"/>
</dbReference>
<gene>
    <name evidence="1" type="ordered locus">DGo_PC0057</name>
</gene>
<name>H8H2V2_DEIGI</name>
<sequence>MPHPEDPQKTVAAVEAAWAAYRADLQAQVAAGTLSESEGKERGSERRKAAWVRAFLLTHCDMKF</sequence>
<organism evidence="1 2">
    <name type="scientific">Deinococcus gobiensis (strain DSM 21396 / JCM 16679 / CGMCC 1.7299 / I-0)</name>
    <dbReference type="NCBI Taxonomy" id="745776"/>
    <lineage>
        <taxon>Bacteria</taxon>
        <taxon>Thermotogati</taxon>
        <taxon>Deinococcota</taxon>
        <taxon>Deinococci</taxon>
        <taxon>Deinococcales</taxon>
        <taxon>Deinococcaceae</taxon>
        <taxon>Deinococcus</taxon>
    </lineage>
</organism>
<evidence type="ECO:0000313" key="2">
    <source>
        <dbReference type="Proteomes" id="UP000007575"/>
    </source>
</evidence>
<keyword evidence="2" id="KW-1185">Reference proteome</keyword>
<dbReference type="PATRIC" id="fig|745776.4.peg.3848"/>
<reference evidence="1 2" key="1">
    <citation type="journal article" date="2012" name="PLoS ONE">
        <title>Genome sequence and transcriptome analysis of the radioresistant bacterium Deinococcus gobiensis: insights into the extreme environmental adaptations.</title>
        <authorList>
            <person name="Yuan M."/>
            <person name="Chen M."/>
            <person name="Zhang W."/>
            <person name="Lu W."/>
            <person name="Wang J."/>
            <person name="Yang M."/>
            <person name="Zhao P."/>
            <person name="Tang R."/>
            <person name="Li X."/>
            <person name="Hao Y."/>
            <person name="Zhou Z."/>
            <person name="Zhan Y."/>
            <person name="Yu H."/>
            <person name="Teng C."/>
            <person name="Yan Y."/>
            <person name="Ping S."/>
            <person name="Wang Y."/>
            <person name="Lin M."/>
        </authorList>
    </citation>
    <scope>NUCLEOTIDE SEQUENCE [LARGE SCALE GENOMIC DNA]</scope>
    <source>
        <strain evidence="2">DSM 21396 / JCM 16679 / CGMCC 1.7299 / I-0</strain>
        <plasmid evidence="1">P3</plasmid>
    </source>
</reference>
<geneLocation type="plasmid" evidence="1 2">
    <name>P3</name>
</geneLocation>
<dbReference type="KEGG" id="dgo:DGo_PC0057"/>
<evidence type="ECO:0000313" key="1">
    <source>
        <dbReference type="EMBL" id="AFD27849.1"/>
    </source>
</evidence>
<keyword evidence="1" id="KW-0614">Plasmid</keyword>
<protein>
    <submittedName>
        <fullName evidence="1">Uncharacterized protein</fullName>
    </submittedName>
</protein>